<gene>
    <name evidence="1" type="ORF">KK078_26340</name>
</gene>
<dbReference type="RefSeq" id="WP_254093331.1">
    <property type="nucleotide sequence ID" value="NZ_JAHESC010000055.1"/>
</dbReference>
<protein>
    <recommendedName>
        <fullName evidence="3">DUF1565 domain-containing protein</fullName>
    </recommendedName>
</protein>
<dbReference type="Proteomes" id="UP001319180">
    <property type="component" value="Unassembled WGS sequence"/>
</dbReference>
<organism evidence="1 2">
    <name type="scientific">Dawidia soli</name>
    <dbReference type="NCBI Taxonomy" id="2782352"/>
    <lineage>
        <taxon>Bacteria</taxon>
        <taxon>Pseudomonadati</taxon>
        <taxon>Bacteroidota</taxon>
        <taxon>Cytophagia</taxon>
        <taxon>Cytophagales</taxon>
        <taxon>Chryseotaleaceae</taxon>
        <taxon>Dawidia</taxon>
    </lineage>
</organism>
<dbReference type="InterPro" id="IPR011050">
    <property type="entry name" value="Pectin_lyase_fold/virulence"/>
</dbReference>
<dbReference type="SUPFAM" id="SSF51126">
    <property type="entry name" value="Pectin lyase-like"/>
    <property type="match status" value="1"/>
</dbReference>
<dbReference type="InterPro" id="IPR012334">
    <property type="entry name" value="Pectin_lyas_fold"/>
</dbReference>
<name>A0AAP2GG13_9BACT</name>
<evidence type="ECO:0000313" key="1">
    <source>
        <dbReference type="EMBL" id="MBT1690112.1"/>
    </source>
</evidence>
<evidence type="ECO:0008006" key="3">
    <source>
        <dbReference type="Google" id="ProtNLM"/>
    </source>
</evidence>
<evidence type="ECO:0000313" key="2">
    <source>
        <dbReference type="Proteomes" id="UP001319180"/>
    </source>
</evidence>
<keyword evidence="2" id="KW-1185">Reference proteome</keyword>
<proteinExistence type="predicted"/>
<sequence>MAFIYPIHFSGTRWRVTDGDVYVSYLGSNLSGNGSPKKPYKTIQQAVNAALTGARIVIGTGTYTEAVNGQGKGCRLVADGTVLMSGTASATAFMNLGANGSLQDISISGYQAAVNGVVKELVGCSLRSPLTAFTGTLKQTLLLNTTLAGSAPVRLINCTLVGVSNPSATVIAHLESCHLGNTTNLQLNTPTLTYFDYCNQEAGSVIQINGTSYNTPTAVTAAFPAFQQFGVGVDPKFNRPTAGDYTLDPASALKTAGRRKTAIGAFAEAISWGTSQILSGGGSISAVTINASNFFELPVGIHTGIIETPVVDLGSVRPVRTLRLYADQVFDEATLGIVSTDPNLALPGAITVEMRYADTAAGIAGATYQPMIWDKVVSHDYKLAGNGQLSFGVRTMSYITTRCIQLRITLRGAGDPVLLAQENNDLLLQEDERQIQV</sequence>
<dbReference type="Gene3D" id="2.160.20.10">
    <property type="entry name" value="Single-stranded right-handed beta-helix, Pectin lyase-like"/>
    <property type="match status" value="1"/>
</dbReference>
<comment type="caution">
    <text evidence="1">The sequence shown here is derived from an EMBL/GenBank/DDBJ whole genome shotgun (WGS) entry which is preliminary data.</text>
</comment>
<reference evidence="1 2" key="1">
    <citation type="submission" date="2021-05" db="EMBL/GenBank/DDBJ databases">
        <title>A Polyphasic approach of four new species of the genus Ohtaekwangia: Ohtaekwangia histidinii sp. nov., Ohtaekwangia cretensis sp. nov., Ohtaekwangia indiensis sp. nov., Ohtaekwangia reichenbachii sp. nov. from diverse environment.</title>
        <authorList>
            <person name="Octaviana S."/>
        </authorList>
    </citation>
    <scope>NUCLEOTIDE SEQUENCE [LARGE SCALE GENOMIC DNA]</scope>
    <source>
        <strain evidence="1 2">PWU37</strain>
    </source>
</reference>
<dbReference type="EMBL" id="JAHESC010000055">
    <property type="protein sequence ID" value="MBT1690112.1"/>
    <property type="molecule type" value="Genomic_DNA"/>
</dbReference>
<dbReference type="AlphaFoldDB" id="A0AAP2GG13"/>
<accession>A0AAP2GG13</accession>